<keyword evidence="3" id="KW-1185">Reference proteome</keyword>
<keyword evidence="1" id="KW-0812">Transmembrane</keyword>
<sequence>MGTQKNNQGIYRIFVGRAPGPFIVTLLVILLISGAIGYVGMSGILDSLYGKPTAEEPAAQNNGDGIEADTQSDSLETISVEAQEILLFTAQVSSLTDENAAKDAVGMFANEGLQVGYYHSGSYYKMVAGMTADEDGAKQYTKRIVEKYPKYKDAFSANYTMAINAFKVKADGIDSETLAKSIRTIIEAYSELITSAQVADEMNTSDVEALLKRSAFLDQVTPVDEADETIVKALKTFNGNIQKLVDRKANVGAYNQLWLNFVLSEAK</sequence>
<reference evidence="2 3" key="1">
    <citation type="submission" date="2021-05" db="EMBL/GenBank/DDBJ databases">
        <title>Fusibacter ferrireducens sp. nov., an anaerobic, sulfur- and Fe-reducing bacterium isolated from the mangrove sediment.</title>
        <authorList>
            <person name="Qiu D."/>
        </authorList>
    </citation>
    <scope>NUCLEOTIDE SEQUENCE [LARGE SCALE GENOMIC DNA]</scope>
    <source>
        <strain evidence="2 3">DSM 12116</strain>
    </source>
</reference>
<keyword evidence="1" id="KW-0472">Membrane</keyword>
<dbReference type="RefSeq" id="WP_213236699.1">
    <property type="nucleotide sequence ID" value="NZ_JAHBCL010000013.1"/>
</dbReference>
<organism evidence="2 3">
    <name type="scientific">Fusibacter paucivorans</name>
    <dbReference type="NCBI Taxonomy" id="76009"/>
    <lineage>
        <taxon>Bacteria</taxon>
        <taxon>Bacillati</taxon>
        <taxon>Bacillota</taxon>
        <taxon>Clostridia</taxon>
        <taxon>Eubacteriales</taxon>
        <taxon>Eubacteriales Family XII. Incertae Sedis</taxon>
        <taxon>Fusibacter</taxon>
    </lineage>
</organism>
<protein>
    <recommendedName>
        <fullName evidence="4">Sporulation related domain-containing protein</fullName>
    </recommendedName>
</protein>
<evidence type="ECO:0000313" key="3">
    <source>
        <dbReference type="Proteomes" id="UP000746471"/>
    </source>
</evidence>
<dbReference type="EMBL" id="JAHBCL010000013">
    <property type="protein sequence ID" value="MBS7526845.1"/>
    <property type="molecule type" value="Genomic_DNA"/>
</dbReference>
<gene>
    <name evidence="2" type="ORF">KHM83_09160</name>
</gene>
<comment type="caution">
    <text evidence="2">The sequence shown here is derived from an EMBL/GenBank/DDBJ whole genome shotgun (WGS) entry which is preliminary data.</text>
</comment>
<feature type="transmembrane region" description="Helical" evidence="1">
    <location>
        <begin position="21"/>
        <end position="41"/>
    </location>
</feature>
<name>A0ABS5PNV1_9FIRM</name>
<evidence type="ECO:0000256" key="1">
    <source>
        <dbReference type="SAM" id="Phobius"/>
    </source>
</evidence>
<evidence type="ECO:0008006" key="4">
    <source>
        <dbReference type="Google" id="ProtNLM"/>
    </source>
</evidence>
<accession>A0ABS5PNV1</accession>
<evidence type="ECO:0000313" key="2">
    <source>
        <dbReference type="EMBL" id="MBS7526845.1"/>
    </source>
</evidence>
<dbReference type="Proteomes" id="UP000746471">
    <property type="component" value="Unassembled WGS sequence"/>
</dbReference>
<proteinExistence type="predicted"/>
<keyword evidence="1" id="KW-1133">Transmembrane helix</keyword>